<evidence type="ECO:0000313" key="2">
    <source>
        <dbReference type="Proteomes" id="UP000790347"/>
    </source>
</evidence>
<reference evidence="1" key="1">
    <citation type="submission" date="2013-05" db="EMBL/GenBank/DDBJ databases">
        <authorList>
            <person name="Yim A.K.Y."/>
            <person name="Chan T.F."/>
            <person name="Ji K.M."/>
            <person name="Liu X.Y."/>
            <person name="Zhou J.W."/>
            <person name="Li R.Q."/>
            <person name="Yang K.Y."/>
            <person name="Li J."/>
            <person name="Li M."/>
            <person name="Law P.T.W."/>
            <person name="Wu Y.L."/>
            <person name="Cai Z.L."/>
            <person name="Qin H."/>
            <person name="Bao Y."/>
            <person name="Leung R.K.K."/>
            <person name="Ng P.K.S."/>
            <person name="Zou J."/>
            <person name="Zhong X.J."/>
            <person name="Ran P.X."/>
            <person name="Zhong N.S."/>
            <person name="Liu Z.G."/>
            <person name="Tsui S.K.W."/>
        </authorList>
    </citation>
    <scope>NUCLEOTIDE SEQUENCE</scope>
    <source>
        <strain evidence="1">Derf</strain>
        <tissue evidence="1">Whole organism</tissue>
    </source>
</reference>
<protein>
    <submittedName>
        <fullName evidence="1">Uncharacterized protein</fullName>
    </submittedName>
</protein>
<proteinExistence type="predicted"/>
<comment type="caution">
    <text evidence="1">The sequence shown here is derived from an EMBL/GenBank/DDBJ whole genome shotgun (WGS) entry which is preliminary data.</text>
</comment>
<reference evidence="1" key="2">
    <citation type="journal article" date="2022" name="Res Sq">
        <title>Comparative Genomics Reveals Insights into the Divergent Evolution of Astigmatic Mites and Household Pest Adaptations.</title>
        <authorList>
            <person name="Xiong Q."/>
            <person name="Wan A.T.-Y."/>
            <person name="Liu X.-Y."/>
            <person name="Fung C.S.-H."/>
            <person name="Xiao X."/>
            <person name="Malainual N."/>
            <person name="Hou J."/>
            <person name="Wang L."/>
            <person name="Wang M."/>
            <person name="Yang K."/>
            <person name="Cui Y."/>
            <person name="Leung E."/>
            <person name="Nong W."/>
            <person name="Shin S.-K."/>
            <person name="Au S."/>
            <person name="Jeong K.Y."/>
            <person name="Chew F.T."/>
            <person name="Hui J."/>
            <person name="Leung T.F."/>
            <person name="Tungtrongchitr A."/>
            <person name="Zhong N."/>
            <person name="Liu Z."/>
            <person name="Tsui S."/>
        </authorList>
    </citation>
    <scope>NUCLEOTIDE SEQUENCE</scope>
    <source>
        <strain evidence="1">Derf</strain>
        <tissue evidence="1">Whole organism</tissue>
    </source>
</reference>
<dbReference type="Proteomes" id="UP000790347">
    <property type="component" value="Unassembled WGS sequence"/>
</dbReference>
<sequence length="72" mass="8523">MIDSYNRLMIFDPKRIHSCKANLIAKTRSCRYVNGRYRNRSNFPRNWNHLLFFSDAKVNCSRAQLVAIVNNC</sequence>
<accession>A0A922L5U0</accession>
<evidence type="ECO:0000313" key="1">
    <source>
        <dbReference type="EMBL" id="KAH9521396.1"/>
    </source>
</evidence>
<gene>
    <name evidence="1" type="ORF">DERF_005058</name>
</gene>
<dbReference type="EMBL" id="ASGP02000002">
    <property type="protein sequence ID" value="KAH9521396.1"/>
    <property type="molecule type" value="Genomic_DNA"/>
</dbReference>
<dbReference type="AlphaFoldDB" id="A0A922L5U0"/>
<keyword evidence="2" id="KW-1185">Reference proteome</keyword>
<organism evidence="1 2">
    <name type="scientific">Dermatophagoides farinae</name>
    <name type="common">American house dust mite</name>
    <dbReference type="NCBI Taxonomy" id="6954"/>
    <lineage>
        <taxon>Eukaryota</taxon>
        <taxon>Metazoa</taxon>
        <taxon>Ecdysozoa</taxon>
        <taxon>Arthropoda</taxon>
        <taxon>Chelicerata</taxon>
        <taxon>Arachnida</taxon>
        <taxon>Acari</taxon>
        <taxon>Acariformes</taxon>
        <taxon>Sarcoptiformes</taxon>
        <taxon>Astigmata</taxon>
        <taxon>Psoroptidia</taxon>
        <taxon>Analgoidea</taxon>
        <taxon>Pyroglyphidae</taxon>
        <taxon>Dermatophagoidinae</taxon>
        <taxon>Dermatophagoides</taxon>
    </lineage>
</organism>
<name>A0A922L5U0_DERFA</name>